<dbReference type="PANTHER" id="PTHR42695">
    <property type="entry name" value="GLUTAMINE AMIDOTRANSFERASE YLR126C-RELATED"/>
    <property type="match status" value="1"/>
</dbReference>
<evidence type="ECO:0000313" key="3">
    <source>
        <dbReference type="Proteomes" id="UP000557193"/>
    </source>
</evidence>
<dbReference type="EMBL" id="JACHLL010000006">
    <property type="protein sequence ID" value="MBB6343162.1"/>
    <property type="molecule type" value="Genomic_DNA"/>
</dbReference>
<feature type="domain" description="Glutamine amidotransferase" evidence="1">
    <location>
        <begin position="78"/>
        <end position="191"/>
    </location>
</feature>
<comment type="caution">
    <text evidence="2">The sequence shown here is derived from an EMBL/GenBank/DDBJ whole genome shotgun (WGS) entry which is preliminary data.</text>
</comment>
<dbReference type="RefSeq" id="WP_184685158.1">
    <property type="nucleotide sequence ID" value="NZ_JACHLL010000006.1"/>
</dbReference>
<reference evidence="2 3" key="1">
    <citation type="submission" date="2020-08" db="EMBL/GenBank/DDBJ databases">
        <title>Functional genomics of gut bacteria from endangered species of beetles.</title>
        <authorList>
            <person name="Carlos-Shanley C."/>
        </authorList>
    </citation>
    <scope>NUCLEOTIDE SEQUENCE [LARGE SCALE GENOMIC DNA]</scope>
    <source>
        <strain evidence="2 3">S00202</strain>
    </source>
</reference>
<dbReference type="AlphaFoldDB" id="A0A7X0BUW6"/>
<keyword evidence="2" id="KW-0315">Glutamine amidotransferase</keyword>
<keyword evidence="2" id="KW-0808">Transferase</keyword>
<name>A0A7X0BUW6_9PSED</name>
<dbReference type="InterPro" id="IPR029062">
    <property type="entry name" value="Class_I_gatase-like"/>
</dbReference>
<gene>
    <name evidence="2" type="ORF">HNP49_003350</name>
</gene>
<dbReference type="InterPro" id="IPR044992">
    <property type="entry name" value="ChyE-like"/>
</dbReference>
<dbReference type="InterPro" id="IPR017926">
    <property type="entry name" value="GATASE"/>
</dbReference>
<accession>A0A7X0BUW6</accession>
<dbReference type="PANTHER" id="PTHR42695:SF5">
    <property type="entry name" value="GLUTAMINE AMIDOTRANSFERASE YLR126C-RELATED"/>
    <property type="match status" value="1"/>
</dbReference>
<dbReference type="Gene3D" id="3.40.50.880">
    <property type="match status" value="1"/>
</dbReference>
<sequence length="239" mass="27470">MPQRICILETDHLRPQLADQYKGYGHMFQQLFSKQPIEADFEVYNVVNGEYPPEDRRYDAYLITGSKADSFGSDPWILNLRDYVRALYERGEKLLGVCFGHQLLALILGGYTERAEQGWGIGVHRYQITSKPSWMEPAGETLDMLIYHQDQVTRLPENATLIATSEFCPNAAYHIGDQVLCFQGHPEFIHDYTRDLLNLRRESYEPAVYEQAVQSLAQEQQGRAVAEWMMRFVAQGKAA</sequence>
<proteinExistence type="predicted"/>
<evidence type="ECO:0000259" key="1">
    <source>
        <dbReference type="Pfam" id="PF00117"/>
    </source>
</evidence>
<dbReference type="GO" id="GO:0016740">
    <property type="term" value="F:transferase activity"/>
    <property type="evidence" value="ECO:0007669"/>
    <property type="project" value="UniProtKB-KW"/>
</dbReference>
<dbReference type="GO" id="GO:0005829">
    <property type="term" value="C:cytosol"/>
    <property type="evidence" value="ECO:0007669"/>
    <property type="project" value="TreeGrafter"/>
</dbReference>
<dbReference type="Proteomes" id="UP000557193">
    <property type="component" value="Unassembled WGS sequence"/>
</dbReference>
<organism evidence="2 3">
    <name type="scientific">Pseudomonas fluvialis</name>
    <dbReference type="NCBI Taxonomy" id="1793966"/>
    <lineage>
        <taxon>Bacteria</taxon>
        <taxon>Pseudomonadati</taxon>
        <taxon>Pseudomonadota</taxon>
        <taxon>Gammaproteobacteria</taxon>
        <taxon>Pseudomonadales</taxon>
        <taxon>Pseudomonadaceae</taxon>
        <taxon>Pseudomonas</taxon>
    </lineage>
</organism>
<dbReference type="Pfam" id="PF00117">
    <property type="entry name" value="GATase"/>
    <property type="match status" value="1"/>
</dbReference>
<dbReference type="PROSITE" id="PS51273">
    <property type="entry name" value="GATASE_TYPE_1"/>
    <property type="match status" value="1"/>
</dbReference>
<dbReference type="SUPFAM" id="SSF52317">
    <property type="entry name" value="Class I glutamine amidotransferase-like"/>
    <property type="match status" value="1"/>
</dbReference>
<dbReference type="NCBIfam" id="NF004212">
    <property type="entry name" value="PRK05665.1"/>
    <property type="match status" value="1"/>
</dbReference>
<keyword evidence="3" id="KW-1185">Reference proteome</keyword>
<protein>
    <submittedName>
        <fullName evidence="2">GMP synthase-like glutamine amidotransferase</fullName>
    </submittedName>
</protein>
<evidence type="ECO:0000313" key="2">
    <source>
        <dbReference type="EMBL" id="MBB6343162.1"/>
    </source>
</evidence>
<dbReference type="CDD" id="cd01741">
    <property type="entry name" value="GATase1_1"/>
    <property type="match status" value="1"/>
</dbReference>